<dbReference type="Gramene" id="TuG1812G0600003102.01.T01">
    <property type="protein sequence ID" value="TuG1812G0600003102.01.T01.cds383474"/>
    <property type="gene ID" value="TuG1812G0600003102.01"/>
</dbReference>
<keyword evidence="1" id="KW-0472">Membrane</keyword>
<gene>
    <name evidence="2" type="primary">LOC125514380</name>
</gene>
<reference evidence="3" key="1">
    <citation type="journal article" date="2013" name="Nature">
        <title>Draft genome of the wheat A-genome progenitor Triticum urartu.</title>
        <authorList>
            <person name="Ling H.Q."/>
            <person name="Zhao S."/>
            <person name="Liu D."/>
            <person name="Wang J."/>
            <person name="Sun H."/>
            <person name="Zhang C."/>
            <person name="Fan H."/>
            <person name="Li D."/>
            <person name="Dong L."/>
            <person name="Tao Y."/>
            <person name="Gao C."/>
            <person name="Wu H."/>
            <person name="Li Y."/>
            <person name="Cui Y."/>
            <person name="Guo X."/>
            <person name="Zheng S."/>
            <person name="Wang B."/>
            <person name="Yu K."/>
            <person name="Liang Q."/>
            <person name="Yang W."/>
            <person name="Lou X."/>
            <person name="Chen J."/>
            <person name="Feng M."/>
            <person name="Jian J."/>
            <person name="Zhang X."/>
            <person name="Luo G."/>
            <person name="Jiang Y."/>
            <person name="Liu J."/>
            <person name="Wang Z."/>
            <person name="Sha Y."/>
            <person name="Zhang B."/>
            <person name="Wu H."/>
            <person name="Tang D."/>
            <person name="Shen Q."/>
            <person name="Xue P."/>
            <person name="Zou S."/>
            <person name="Wang X."/>
            <person name="Liu X."/>
            <person name="Wang F."/>
            <person name="Yang Y."/>
            <person name="An X."/>
            <person name="Dong Z."/>
            <person name="Zhang K."/>
            <person name="Zhang X."/>
            <person name="Luo M.C."/>
            <person name="Dvorak J."/>
            <person name="Tong Y."/>
            <person name="Wang J."/>
            <person name="Yang H."/>
            <person name="Li Z."/>
            <person name="Wang D."/>
            <person name="Zhang A."/>
            <person name="Wang J."/>
        </authorList>
    </citation>
    <scope>NUCLEOTIDE SEQUENCE</scope>
    <source>
        <strain evidence="3">cv. G1812</strain>
    </source>
</reference>
<feature type="transmembrane region" description="Helical" evidence="1">
    <location>
        <begin position="12"/>
        <end position="34"/>
    </location>
</feature>
<evidence type="ECO:0000313" key="3">
    <source>
        <dbReference type="Proteomes" id="UP000015106"/>
    </source>
</evidence>
<sequence length="170" mass="17942">MATTRVRSIMRLTFFVAWRQSVSTCSLPLASIFWKKATGLMTRRSTRAAVKGNANAATPCTNAADSTPTGAAPEAIHAPAARCVPPRIAREALRRCAARRRASSSARASSASGDMSRSTVGPSISWCFIDSRGVGSGAGAGAAAASGLELVFGLVEKRRWGSRRRRGFRA</sequence>
<evidence type="ECO:0000256" key="1">
    <source>
        <dbReference type="SAM" id="Phobius"/>
    </source>
</evidence>
<organism evidence="2 3">
    <name type="scientific">Triticum urartu</name>
    <name type="common">Red wild einkorn</name>
    <name type="synonym">Crithodium urartu</name>
    <dbReference type="NCBI Taxonomy" id="4572"/>
    <lineage>
        <taxon>Eukaryota</taxon>
        <taxon>Viridiplantae</taxon>
        <taxon>Streptophyta</taxon>
        <taxon>Embryophyta</taxon>
        <taxon>Tracheophyta</taxon>
        <taxon>Spermatophyta</taxon>
        <taxon>Magnoliopsida</taxon>
        <taxon>Liliopsida</taxon>
        <taxon>Poales</taxon>
        <taxon>Poaceae</taxon>
        <taxon>BOP clade</taxon>
        <taxon>Pooideae</taxon>
        <taxon>Triticodae</taxon>
        <taxon>Triticeae</taxon>
        <taxon>Triticinae</taxon>
        <taxon>Triticum</taxon>
    </lineage>
</organism>
<evidence type="ECO:0000313" key="2">
    <source>
        <dbReference type="EnsemblPlants" id="TuG1812G0600003102.01.T01.cds383474"/>
    </source>
</evidence>
<protein>
    <submittedName>
        <fullName evidence="2">Uncharacterized protein</fullName>
    </submittedName>
</protein>
<keyword evidence="3" id="KW-1185">Reference proteome</keyword>
<dbReference type="EnsemblPlants" id="TuG1812G0600003102.01.T01">
    <property type="protein sequence ID" value="TuG1812G0600003102.01.T01.cds383474"/>
    <property type="gene ID" value="TuG1812G0600003102.01"/>
</dbReference>
<reference evidence="2" key="3">
    <citation type="submission" date="2022-06" db="UniProtKB">
        <authorList>
            <consortium name="EnsemblPlants"/>
        </authorList>
    </citation>
    <scope>IDENTIFICATION</scope>
</reference>
<accession>A0A8R7UU55</accession>
<proteinExistence type="predicted"/>
<keyword evidence="1" id="KW-1133">Transmembrane helix</keyword>
<keyword evidence="1" id="KW-0812">Transmembrane</keyword>
<dbReference type="Proteomes" id="UP000015106">
    <property type="component" value="Chromosome 6"/>
</dbReference>
<dbReference type="AlphaFoldDB" id="A0A8R7UU55"/>
<reference evidence="2" key="2">
    <citation type="submission" date="2018-03" db="EMBL/GenBank/DDBJ databases">
        <title>The Triticum urartu genome reveals the dynamic nature of wheat genome evolution.</title>
        <authorList>
            <person name="Ling H."/>
            <person name="Ma B."/>
            <person name="Shi X."/>
            <person name="Liu H."/>
            <person name="Dong L."/>
            <person name="Sun H."/>
            <person name="Cao Y."/>
            <person name="Gao Q."/>
            <person name="Zheng S."/>
            <person name="Li Y."/>
            <person name="Yu Y."/>
            <person name="Du H."/>
            <person name="Qi M."/>
            <person name="Li Y."/>
            <person name="Yu H."/>
            <person name="Cui Y."/>
            <person name="Wang N."/>
            <person name="Chen C."/>
            <person name="Wu H."/>
            <person name="Zhao Y."/>
            <person name="Zhang J."/>
            <person name="Li Y."/>
            <person name="Zhou W."/>
            <person name="Zhang B."/>
            <person name="Hu W."/>
            <person name="Eijk M."/>
            <person name="Tang J."/>
            <person name="Witsenboer H."/>
            <person name="Zhao S."/>
            <person name="Li Z."/>
            <person name="Zhang A."/>
            <person name="Wang D."/>
            <person name="Liang C."/>
        </authorList>
    </citation>
    <scope>NUCLEOTIDE SEQUENCE [LARGE SCALE GENOMIC DNA]</scope>
    <source>
        <strain evidence="2">cv. G1812</strain>
    </source>
</reference>
<feature type="transmembrane region" description="Helical" evidence="1">
    <location>
        <begin position="134"/>
        <end position="155"/>
    </location>
</feature>
<name>A0A8R7UU55_TRIUA</name>